<dbReference type="Pfam" id="PF00248">
    <property type="entry name" value="Aldo_ket_red"/>
    <property type="match status" value="1"/>
</dbReference>
<dbReference type="CDD" id="cd19095">
    <property type="entry name" value="AKR_PA4992-like"/>
    <property type="match status" value="1"/>
</dbReference>
<sequence length="274" mass="29357">MLVRQVPRTGESVPALGLGTWHNTWHAFGEGRAGADRAAMADLLGVFFRGGGSVLDSSPAHAGAEAALGGLLRDIEGMVSPFVATKIRVTGRREGEAQLAAALDRLGRVDLMQVQNLIDVRTHLPTLRAAKEAGRIRYIGVTHFSPGAFDAIEALVRAGEVDFVQIPYSLHARAAEGRLLPLAAEKGTAVIVMLPFEAGGLFAQLRGRALPPWAAELGCTTWAQLLLKFVLSHPAVTCVIPATGRREHLEDNMRAGEGRLPDEALRARMIRELG</sequence>
<keyword evidence="3" id="KW-1185">Reference proteome</keyword>
<accession>A0ABM7WNK5</accession>
<dbReference type="PROSITE" id="PS00398">
    <property type="entry name" value="RECOMBINASES_2"/>
    <property type="match status" value="1"/>
</dbReference>
<organism evidence="2 3">
    <name type="scientific">Anaeromyxobacter oryzae</name>
    <dbReference type="NCBI Taxonomy" id="2918170"/>
    <lineage>
        <taxon>Bacteria</taxon>
        <taxon>Pseudomonadati</taxon>
        <taxon>Myxococcota</taxon>
        <taxon>Myxococcia</taxon>
        <taxon>Myxococcales</taxon>
        <taxon>Cystobacterineae</taxon>
        <taxon>Anaeromyxobacteraceae</taxon>
        <taxon>Anaeromyxobacter</taxon>
    </lineage>
</organism>
<feature type="domain" description="NADP-dependent oxidoreductase" evidence="1">
    <location>
        <begin position="16"/>
        <end position="265"/>
    </location>
</feature>
<dbReference type="Gene3D" id="3.20.20.100">
    <property type="entry name" value="NADP-dependent oxidoreductase domain"/>
    <property type="match status" value="1"/>
</dbReference>
<name>A0ABM7WNK5_9BACT</name>
<dbReference type="Proteomes" id="UP001162891">
    <property type="component" value="Chromosome"/>
</dbReference>
<dbReference type="InterPro" id="IPR036812">
    <property type="entry name" value="NAD(P)_OxRdtase_dom_sf"/>
</dbReference>
<proteinExistence type="predicted"/>
<dbReference type="PANTHER" id="PTHR43312:SF1">
    <property type="entry name" value="NADP-DEPENDENT OXIDOREDUCTASE DOMAIN-CONTAINING PROTEIN"/>
    <property type="match status" value="1"/>
</dbReference>
<gene>
    <name evidence="2" type="ORF">AMOR_00480</name>
</gene>
<reference evidence="3" key="1">
    <citation type="journal article" date="2022" name="Int. J. Syst. Evol. Microbiol.">
        <title>Anaeromyxobacter oryzae sp. nov., Anaeromyxobacter diazotrophicus sp. nov. and Anaeromyxobacter paludicola sp. nov., isolated from paddy soils.</title>
        <authorList>
            <person name="Itoh H."/>
            <person name="Xu Z."/>
            <person name="Mise K."/>
            <person name="Masuda Y."/>
            <person name="Ushijima N."/>
            <person name="Hayakawa C."/>
            <person name="Shiratori Y."/>
            <person name="Senoo K."/>
        </authorList>
    </citation>
    <scope>NUCLEOTIDE SEQUENCE [LARGE SCALE GENOMIC DNA]</scope>
    <source>
        <strain evidence="3">Red232</strain>
    </source>
</reference>
<dbReference type="SUPFAM" id="SSF51430">
    <property type="entry name" value="NAD(P)-linked oxidoreductase"/>
    <property type="match status" value="1"/>
</dbReference>
<dbReference type="InterPro" id="IPR023210">
    <property type="entry name" value="NADP_OxRdtase_dom"/>
</dbReference>
<evidence type="ECO:0000259" key="1">
    <source>
        <dbReference type="Pfam" id="PF00248"/>
    </source>
</evidence>
<protein>
    <submittedName>
        <fullName evidence="2">Aldo/keto reductase</fullName>
    </submittedName>
</protein>
<dbReference type="RefSeq" id="WP_248357416.1">
    <property type="nucleotide sequence ID" value="NZ_AP025591.1"/>
</dbReference>
<dbReference type="InterPro" id="IPR006118">
    <property type="entry name" value="Recombinase_CS"/>
</dbReference>
<evidence type="ECO:0000313" key="2">
    <source>
        <dbReference type="EMBL" id="BDG01052.1"/>
    </source>
</evidence>
<dbReference type="InterPro" id="IPR053135">
    <property type="entry name" value="AKR2_Oxidoreductase"/>
</dbReference>
<dbReference type="EMBL" id="AP025591">
    <property type="protein sequence ID" value="BDG01052.1"/>
    <property type="molecule type" value="Genomic_DNA"/>
</dbReference>
<dbReference type="PANTHER" id="PTHR43312">
    <property type="entry name" value="D-THREO-ALDOSE 1-DEHYDROGENASE"/>
    <property type="match status" value="1"/>
</dbReference>
<evidence type="ECO:0000313" key="3">
    <source>
        <dbReference type="Proteomes" id="UP001162891"/>
    </source>
</evidence>